<feature type="compositionally biased region" description="Basic residues" evidence="1">
    <location>
        <begin position="288"/>
        <end position="298"/>
    </location>
</feature>
<feature type="region of interest" description="Disordered" evidence="1">
    <location>
        <begin position="163"/>
        <end position="233"/>
    </location>
</feature>
<feature type="compositionally biased region" description="Basic and acidic residues" evidence="1">
    <location>
        <begin position="215"/>
        <end position="233"/>
    </location>
</feature>
<reference evidence="2 3" key="1">
    <citation type="submission" date="2017-05" db="EMBL/GenBank/DDBJ databases">
        <title>Streptomyces alboflavus Genome sequencing and assembly.</title>
        <authorList>
            <person name="Wang Y."/>
            <person name="Du B."/>
            <person name="Ding Y."/>
            <person name="Liu H."/>
            <person name="Hou Q."/>
            <person name="Liu K."/>
            <person name="Wang C."/>
            <person name="Yao L."/>
        </authorList>
    </citation>
    <scope>NUCLEOTIDE SEQUENCE [LARGE SCALE GENOMIC DNA]</scope>
    <source>
        <strain evidence="2 3">MDJK44</strain>
    </source>
</reference>
<feature type="region of interest" description="Disordered" evidence="1">
    <location>
        <begin position="249"/>
        <end position="299"/>
    </location>
</feature>
<dbReference type="STRING" id="67267.GCA_000716675_03581"/>
<sequence>MREFAKYLNDLLARIDRDGGWCGVFLARDPDGMRACLEGAEVPPWDVVQALLHDLAADAGVGVAHAETARARALHAASVAAHDDRPGARELLSDRLDLMLQEQRFALDRQHELARALAVAPTPDEVDRIHLDLAWVRDDHERAAARCGELRARIDRLDRASAPQWVDFGGPGQDGGPPSAEPGRAPDARSAGPGRASEYDLHAAGPGRAPAYDPHAAESGRVPEYDPHAPEYDPHAAEYDLHAAESARPAEYDTTAPDDHPRPERAAEPAPDEHAQAGPAGRTPRVPHQPHARRRPRGARFAGFAGLDADEADGVEPYGEAVVPVTDGASDDAGTPRGARYAQAMDAAPRAPRRSRPVDRAAGDREAAEARAAAEAHLADERVTVDAVQALIRLRGEGRSGEAHGVLVEAAGWPAARLPLFAEELHHAGLAADWATLLWEAASLPPDRLVAVADALAGAGRAEDCRKLLRQGVARPAPEIAESLIALADAGRTREARALLDAFVRVRSAEDVAACAHTDPPRLIPQLLEAAKAASDERHWDLVHALRVAGFTT</sequence>
<proteinExistence type="predicted"/>
<evidence type="ECO:0000256" key="1">
    <source>
        <dbReference type="SAM" id="MobiDB-lite"/>
    </source>
</evidence>
<dbReference type="Proteomes" id="UP000195880">
    <property type="component" value="Chromosome"/>
</dbReference>
<name>A0A1Z1WM42_9ACTN</name>
<gene>
    <name evidence="2" type="ORF">SMD44_06974</name>
</gene>
<evidence type="ECO:0008006" key="4">
    <source>
        <dbReference type="Google" id="ProtNLM"/>
    </source>
</evidence>
<evidence type="ECO:0000313" key="3">
    <source>
        <dbReference type="Proteomes" id="UP000195880"/>
    </source>
</evidence>
<organism evidence="2 3">
    <name type="scientific">Streptomyces alboflavus</name>
    <dbReference type="NCBI Taxonomy" id="67267"/>
    <lineage>
        <taxon>Bacteria</taxon>
        <taxon>Bacillati</taxon>
        <taxon>Actinomycetota</taxon>
        <taxon>Actinomycetes</taxon>
        <taxon>Kitasatosporales</taxon>
        <taxon>Streptomycetaceae</taxon>
        <taxon>Streptomyces</taxon>
    </lineage>
</organism>
<accession>A0A1Z1WM42</accession>
<evidence type="ECO:0000313" key="2">
    <source>
        <dbReference type="EMBL" id="ARX87493.1"/>
    </source>
</evidence>
<dbReference type="AlphaFoldDB" id="A0A1Z1WM42"/>
<protein>
    <recommendedName>
        <fullName evidence="4">UL36 very large tegument protein</fullName>
    </recommendedName>
</protein>
<dbReference type="EMBL" id="CP021748">
    <property type="protein sequence ID" value="ARX87493.1"/>
    <property type="molecule type" value="Genomic_DNA"/>
</dbReference>
<feature type="compositionally biased region" description="Basic and acidic residues" evidence="1">
    <location>
        <begin position="249"/>
        <end position="275"/>
    </location>
</feature>
<keyword evidence="3" id="KW-1185">Reference proteome</keyword>
<dbReference type="KEGG" id="salf:SMD44_06974"/>